<organism evidence="2">
    <name type="scientific">Opuntia streptacantha</name>
    <name type="common">Prickly pear cactus</name>
    <name type="synonym">Opuntia cardona</name>
    <dbReference type="NCBI Taxonomy" id="393608"/>
    <lineage>
        <taxon>Eukaryota</taxon>
        <taxon>Viridiplantae</taxon>
        <taxon>Streptophyta</taxon>
        <taxon>Embryophyta</taxon>
        <taxon>Tracheophyta</taxon>
        <taxon>Spermatophyta</taxon>
        <taxon>Magnoliopsida</taxon>
        <taxon>eudicotyledons</taxon>
        <taxon>Gunneridae</taxon>
        <taxon>Pentapetalae</taxon>
        <taxon>Caryophyllales</taxon>
        <taxon>Cactineae</taxon>
        <taxon>Cactaceae</taxon>
        <taxon>Opuntioideae</taxon>
        <taxon>Opuntia</taxon>
    </lineage>
</organism>
<dbReference type="EMBL" id="GISG01231889">
    <property type="protein sequence ID" value="MBA4666528.1"/>
    <property type="molecule type" value="Transcribed_RNA"/>
</dbReference>
<dbReference type="EMBL" id="GISG01231884">
    <property type="protein sequence ID" value="MBA4666523.1"/>
    <property type="molecule type" value="Transcribed_RNA"/>
</dbReference>
<feature type="transmembrane region" description="Helical" evidence="1">
    <location>
        <begin position="46"/>
        <end position="68"/>
    </location>
</feature>
<proteinExistence type="predicted"/>
<dbReference type="AlphaFoldDB" id="A0A7C9ENM3"/>
<name>A0A7C9ENM3_OPUST</name>
<evidence type="ECO:0000313" key="2">
    <source>
        <dbReference type="EMBL" id="MBA4666528.1"/>
    </source>
</evidence>
<keyword evidence="1" id="KW-0812">Transmembrane</keyword>
<sequence>MRLLSLRSCNDVGIQLNSLMSLMSFLSLFGVLVLRNGRLGIKAFGFLPTMMSQSIVDLVYLPVCFLLGETVKSRLRIVVKYLTRVGIWILNLLLNQLKMMLYHLLKLVMMVFRVCLWNVA</sequence>
<feature type="transmembrane region" description="Helical" evidence="1">
    <location>
        <begin position="12"/>
        <end position="34"/>
    </location>
</feature>
<reference evidence="2" key="1">
    <citation type="journal article" date="2013" name="J. Plant Res.">
        <title>Effect of fungi and light on seed germination of three Opuntia species from semiarid lands of central Mexico.</title>
        <authorList>
            <person name="Delgado-Sanchez P."/>
            <person name="Jimenez-Bremont J.F."/>
            <person name="Guerrero-Gonzalez Mde L."/>
            <person name="Flores J."/>
        </authorList>
    </citation>
    <scope>NUCLEOTIDE SEQUENCE</scope>
    <source>
        <tissue evidence="2">Cladode</tissue>
    </source>
</reference>
<dbReference type="EMBL" id="GISG01231886">
    <property type="protein sequence ID" value="MBA4666525.1"/>
    <property type="molecule type" value="Transcribed_RNA"/>
</dbReference>
<dbReference type="EMBL" id="GISG01231892">
    <property type="protein sequence ID" value="MBA4666531.1"/>
    <property type="molecule type" value="Transcribed_RNA"/>
</dbReference>
<reference evidence="2" key="2">
    <citation type="submission" date="2020-07" db="EMBL/GenBank/DDBJ databases">
        <authorList>
            <person name="Vera ALvarez R."/>
            <person name="Arias-Moreno D.M."/>
            <person name="Jimenez-Jacinto V."/>
            <person name="Jimenez-Bremont J.F."/>
            <person name="Swaminathan K."/>
            <person name="Moose S.P."/>
            <person name="Guerrero-Gonzalez M.L."/>
            <person name="Marino-Ramirez L."/>
            <person name="Landsman D."/>
            <person name="Rodriguez-Kessler M."/>
            <person name="Delgado-Sanchez P."/>
        </authorList>
    </citation>
    <scope>NUCLEOTIDE SEQUENCE</scope>
    <source>
        <tissue evidence="2">Cladode</tissue>
    </source>
</reference>
<keyword evidence="1" id="KW-0472">Membrane</keyword>
<keyword evidence="1" id="KW-1133">Transmembrane helix</keyword>
<accession>A0A7C9ENM3</accession>
<protein>
    <submittedName>
        <fullName evidence="2">Uncharacterized protein</fullName>
    </submittedName>
</protein>
<evidence type="ECO:0000256" key="1">
    <source>
        <dbReference type="SAM" id="Phobius"/>
    </source>
</evidence>
<feature type="transmembrane region" description="Helical" evidence="1">
    <location>
        <begin position="74"/>
        <end position="94"/>
    </location>
</feature>